<evidence type="ECO:0000256" key="8">
    <source>
        <dbReference type="ARBA" id="ARBA00022801"/>
    </source>
</evidence>
<organism evidence="14">
    <name type="scientific">Candidatus Kentrum eta</name>
    <dbReference type="NCBI Taxonomy" id="2126337"/>
    <lineage>
        <taxon>Bacteria</taxon>
        <taxon>Pseudomonadati</taxon>
        <taxon>Pseudomonadota</taxon>
        <taxon>Gammaproteobacteria</taxon>
        <taxon>Candidatus Kentrum</taxon>
    </lineage>
</organism>
<keyword evidence="6" id="KW-0963">Cytoplasm</keyword>
<keyword evidence="9" id="KW-0862">Zinc</keyword>
<evidence type="ECO:0000259" key="13">
    <source>
        <dbReference type="SMART" id="SM00644"/>
    </source>
</evidence>
<dbReference type="EMBL" id="CAADFG010000075">
    <property type="protein sequence ID" value="VFJ94663.1"/>
    <property type="molecule type" value="Genomic_DNA"/>
</dbReference>
<evidence type="ECO:0000256" key="2">
    <source>
        <dbReference type="ARBA" id="ARBA00001947"/>
    </source>
</evidence>
<evidence type="ECO:0000256" key="6">
    <source>
        <dbReference type="ARBA" id="ARBA00022490"/>
    </source>
</evidence>
<dbReference type="CDD" id="cd06583">
    <property type="entry name" value="PGRP"/>
    <property type="match status" value="1"/>
</dbReference>
<dbReference type="InterPro" id="IPR002502">
    <property type="entry name" value="Amidase_domain"/>
</dbReference>
<evidence type="ECO:0000313" key="16">
    <source>
        <dbReference type="EMBL" id="VFK01804.1"/>
    </source>
</evidence>
<name>A0A450UQ13_9GAMM</name>
<dbReference type="GO" id="GO:0046872">
    <property type="term" value="F:metal ion binding"/>
    <property type="evidence" value="ECO:0007669"/>
    <property type="project" value="UniProtKB-KW"/>
</dbReference>
<comment type="subcellular location">
    <subcellularLocation>
        <location evidence="3">Cytoplasm</location>
    </subcellularLocation>
</comment>
<evidence type="ECO:0000313" key="14">
    <source>
        <dbReference type="EMBL" id="VFJ94663.1"/>
    </source>
</evidence>
<dbReference type="GO" id="GO:0008745">
    <property type="term" value="F:N-acetylmuramoyl-L-alanine amidase activity"/>
    <property type="evidence" value="ECO:0007669"/>
    <property type="project" value="UniProtKB-EC"/>
</dbReference>
<sequence>MSDRKTHAKEAEIDLCDPMKNDRILLDPARQWLRGVRRAPSPNRDERPAGCAIELLVIHAISLPPGEFGGPFIEDLFLNRLDPDAHPYFRALAEPRVSAHLLLRRDGEVIQFVPFGERAWHAGFSRFRGKNDCNDFSIGIELEGADHVPYDERQYGRLAELGRLFLSAWPGIGRDGIQGHCDIAPGRKTDPGESFSWERFYRLL</sequence>
<dbReference type="AlphaFoldDB" id="A0A450UQ13"/>
<evidence type="ECO:0000256" key="11">
    <source>
        <dbReference type="ARBA" id="ARBA00039257"/>
    </source>
</evidence>
<comment type="cofactor">
    <cofactor evidence="2">
        <name>Zn(2+)</name>
        <dbReference type="ChEBI" id="CHEBI:29105"/>
    </cofactor>
</comment>
<dbReference type="NCBIfam" id="NF008758">
    <property type="entry name" value="PRK11789.1"/>
    <property type="match status" value="1"/>
</dbReference>
<dbReference type="Pfam" id="PF01510">
    <property type="entry name" value="Amidase_2"/>
    <property type="match status" value="1"/>
</dbReference>
<dbReference type="GO" id="GO:0009253">
    <property type="term" value="P:peptidoglycan catabolic process"/>
    <property type="evidence" value="ECO:0007669"/>
    <property type="project" value="InterPro"/>
</dbReference>
<protein>
    <recommendedName>
        <fullName evidence="11">1,6-anhydro-N-acetylmuramyl-L-alanine amidase AmpD</fullName>
        <ecNumber evidence="5">3.5.1.28</ecNumber>
    </recommendedName>
    <alternativeName>
        <fullName evidence="12">N-acetylmuramoyl-L-alanine amidase</fullName>
    </alternativeName>
</protein>
<feature type="domain" description="N-acetylmuramoyl-L-alanine amidase" evidence="13">
    <location>
        <begin position="41"/>
        <end position="192"/>
    </location>
</feature>
<comment type="similarity">
    <text evidence="4">Belongs to the N-acetylmuramoyl-L-alanine amidase 2 family.</text>
</comment>
<reference evidence="14" key="1">
    <citation type="submission" date="2019-02" db="EMBL/GenBank/DDBJ databases">
        <authorList>
            <person name="Gruber-Vodicka R. H."/>
            <person name="Seah K. B. B."/>
        </authorList>
    </citation>
    <scope>NUCLEOTIDE SEQUENCE</scope>
    <source>
        <strain evidence="16">BECK_SA2B12</strain>
        <strain evidence="14">BECK_SA2B15</strain>
        <strain evidence="15">BECK_SA2B20</strain>
    </source>
</reference>
<comment type="catalytic activity">
    <reaction evidence="1">
        <text>Hydrolyzes the link between N-acetylmuramoyl residues and L-amino acid residues in certain cell-wall glycopeptides.</text>
        <dbReference type="EC" id="3.5.1.28"/>
    </reaction>
</comment>
<dbReference type="EMBL" id="CAADFJ010000073">
    <property type="protein sequence ID" value="VFK01804.1"/>
    <property type="molecule type" value="Genomic_DNA"/>
</dbReference>
<dbReference type="GO" id="GO:0071555">
    <property type="term" value="P:cell wall organization"/>
    <property type="evidence" value="ECO:0007669"/>
    <property type="project" value="UniProtKB-KW"/>
</dbReference>
<dbReference type="InterPro" id="IPR051206">
    <property type="entry name" value="NAMLAA_amidase_2"/>
</dbReference>
<keyword evidence="7" id="KW-0479">Metal-binding</keyword>
<proteinExistence type="inferred from homology"/>
<keyword evidence="10" id="KW-0961">Cell wall biogenesis/degradation</keyword>
<dbReference type="EC" id="3.5.1.28" evidence="5"/>
<evidence type="ECO:0000256" key="9">
    <source>
        <dbReference type="ARBA" id="ARBA00022833"/>
    </source>
</evidence>
<evidence type="ECO:0000256" key="1">
    <source>
        <dbReference type="ARBA" id="ARBA00001561"/>
    </source>
</evidence>
<keyword evidence="8" id="KW-0378">Hydrolase</keyword>
<evidence type="ECO:0000256" key="7">
    <source>
        <dbReference type="ARBA" id="ARBA00022723"/>
    </source>
</evidence>
<dbReference type="PANTHER" id="PTHR30417">
    <property type="entry name" value="N-ACETYLMURAMOYL-L-ALANINE AMIDASE AMID"/>
    <property type="match status" value="1"/>
</dbReference>
<accession>A0A450UQ13</accession>
<dbReference type="EMBL" id="CAADFI010000069">
    <property type="protein sequence ID" value="VFJ94914.1"/>
    <property type="molecule type" value="Genomic_DNA"/>
</dbReference>
<dbReference type="PANTHER" id="PTHR30417:SF4">
    <property type="entry name" value="1,6-ANHYDRO-N-ACETYLMURAMYL-L-ALANINE AMIDASE AMPD"/>
    <property type="match status" value="1"/>
</dbReference>
<evidence type="ECO:0000256" key="3">
    <source>
        <dbReference type="ARBA" id="ARBA00004496"/>
    </source>
</evidence>
<evidence type="ECO:0000256" key="4">
    <source>
        <dbReference type="ARBA" id="ARBA00007553"/>
    </source>
</evidence>
<evidence type="ECO:0000256" key="10">
    <source>
        <dbReference type="ARBA" id="ARBA00023316"/>
    </source>
</evidence>
<dbReference type="GO" id="GO:0005737">
    <property type="term" value="C:cytoplasm"/>
    <property type="evidence" value="ECO:0007669"/>
    <property type="project" value="UniProtKB-SubCell"/>
</dbReference>
<evidence type="ECO:0000256" key="12">
    <source>
        <dbReference type="ARBA" id="ARBA00042615"/>
    </source>
</evidence>
<dbReference type="SMART" id="SM00644">
    <property type="entry name" value="Ami_2"/>
    <property type="match status" value="1"/>
</dbReference>
<evidence type="ECO:0000256" key="5">
    <source>
        <dbReference type="ARBA" id="ARBA00011901"/>
    </source>
</evidence>
<gene>
    <name evidence="14" type="ORF">BECKH772A_GA0070896_100753</name>
    <name evidence="15" type="ORF">BECKH772B_GA0070898_100693</name>
    <name evidence="16" type="ORF">BECKH772C_GA0070978_100733</name>
</gene>
<dbReference type="Gene3D" id="3.40.80.10">
    <property type="entry name" value="Peptidoglycan recognition protein-like"/>
    <property type="match status" value="1"/>
</dbReference>
<evidence type="ECO:0000313" key="15">
    <source>
        <dbReference type="EMBL" id="VFJ94914.1"/>
    </source>
</evidence>
<dbReference type="InterPro" id="IPR036505">
    <property type="entry name" value="Amidase/PGRP_sf"/>
</dbReference>
<dbReference type="GO" id="GO:0009254">
    <property type="term" value="P:peptidoglycan turnover"/>
    <property type="evidence" value="ECO:0007669"/>
    <property type="project" value="TreeGrafter"/>
</dbReference>
<dbReference type="SUPFAM" id="SSF55846">
    <property type="entry name" value="N-acetylmuramoyl-L-alanine amidase-like"/>
    <property type="match status" value="1"/>
</dbReference>